<comment type="caution">
    <text evidence="3">The sequence shown here is derived from an EMBL/GenBank/DDBJ whole genome shotgun (WGS) entry which is preliminary data.</text>
</comment>
<evidence type="ECO:0000313" key="4">
    <source>
        <dbReference type="Proteomes" id="UP000292685"/>
    </source>
</evidence>
<accession>A0A4Q8AHA3</accession>
<evidence type="ECO:0000259" key="2">
    <source>
        <dbReference type="PROSITE" id="PS50263"/>
    </source>
</evidence>
<dbReference type="SUPFAM" id="SSF56317">
    <property type="entry name" value="Carbon-nitrogen hydrolase"/>
    <property type="match status" value="1"/>
</dbReference>
<dbReference type="PANTHER" id="PTHR23088">
    <property type="entry name" value="NITRILASE-RELATED"/>
    <property type="match status" value="1"/>
</dbReference>
<gene>
    <name evidence="3" type="ORF">EV380_2666</name>
</gene>
<keyword evidence="4" id="KW-1185">Reference proteome</keyword>
<dbReference type="InterPro" id="IPR001110">
    <property type="entry name" value="UPF0012_CS"/>
</dbReference>
<protein>
    <submittedName>
        <fullName evidence="3">Putative amidohydrolase</fullName>
    </submittedName>
</protein>
<dbReference type="InterPro" id="IPR003010">
    <property type="entry name" value="C-N_Hydrolase"/>
</dbReference>
<sequence>MRIAVMQASASILHAEGGGHEAVATNLALITDAAERASAAGADLLVTPELFTCGYAPAAVAPHLSDDVVRRIDDGAAASARTHGLHLVYSAPRRAGADWTITATLVSPAGERLATHTKVHLFGGEEQETFAAGTSAPPVVDVAGVGVGLMVCYDVEFPEMVRAAAAAGADVVAVPTALTAEFAEVQDVLLPARALESQVAIAYANHAGPAPSADGEIQLGGGSLILGPTGKLLASAPRTDAGTAGPALITADVTAADVAAARTRVPYLRERRPDLYRDWSDRT</sequence>
<reference evidence="3 4" key="1">
    <citation type="submission" date="2019-02" db="EMBL/GenBank/DDBJ databases">
        <title>Sequencing the genomes of 1000 actinobacteria strains.</title>
        <authorList>
            <person name="Klenk H.-P."/>
        </authorList>
    </citation>
    <scope>NUCLEOTIDE SEQUENCE [LARGE SCALE GENOMIC DNA]</scope>
    <source>
        <strain evidence="3 4">DSM 17364</strain>
    </source>
</reference>
<evidence type="ECO:0000256" key="1">
    <source>
        <dbReference type="ARBA" id="ARBA00010613"/>
    </source>
</evidence>
<name>A0A4Q8AHA3_9MICC</name>
<dbReference type="Pfam" id="PF00795">
    <property type="entry name" value="CN_hydrolase"/>
    <property type="match status" value="1"/>
</dbReference>
<dbReference type="PANTHER" id="PTHR23088:SF27">
    <property type="entry name" value="DEAMINATED GLUTATHIONE AMIDASE"/>
    <property type="match status" value="1"/>
</dbReference>
<dbReference type="PROSITE" id="PS50263">
    <property type="entry name" value="CN_HYDROLASE"/>
    <property type="match status" value="1"/>
</dbReference>
<dbReference type="InterPro" id="IPR036526">
    <property type="entry name" value="C-N_Hydrolase_sf"/>
</dbReference>
<dbReference type="Proteomes" id="UP000292685">
    <property type="component" value="Unassembled WGS sequence"/>
</dbReference>
<organism evidence="3 4">
    <name type="scientific">Zhihengliuella halotolerans</name>
    <dbReference type="NCBI Taxonomy" id="370736"/>
    <lineage>
        <taxon>Bacteria</taxon>
        <taxon>Bacillati</taxon>
        <taxon>Actinomycetota</taxon>
        <taxon>Actinomycetes</taxon>
        <taxon>Micrococcales</taxon>
        <taxon>Micrococcaceae</taxon>
        <taxon>Zhihengliuella</taxon>
    </lineage>
</organism>
<proteinExistence type="inferred from homology"/>
<comment type="similarity">
    <text evidence="1">Belongs to the carbon-nitrogen hydrolase superfamily. NIT1/NIT2 family.</text>
</comment>
<feature type="domain" description="CN hydrolase" evidence="2">
    <location>
        <begin position="1"/>
        <end position="255"/>
    </location>
</feature>
<evidence type="ECO:0000313" key="3">
    <source>
        <dbReference type="EMBL" id="RZU63059.1"/>
    </source>
</evidence>
<dbReference type="PROSITE" id="PS01227">
    <property type="entry name" value="UPF0012"/>
    <property type="match status" value="1"/>
</dbReference>
<dbReference type="Gene3D" id="3.60.110.10">
    <property type="entry name" value="Carbon-nitrogen hydrolase"/>
    <property type="match status" value="1"/>
</dbReference>
<keyword evidence="3" id="KW-0378">Hydrolase</keyword>
<dbReference type="EMBL" id="SHLA01000001">
    <property type="protein sequence ID" value="RZU63059.1"/>
    <property type="molecule type" value="Genomic_DNA"/>
</dbReference>
<dbReference type="OrthoDB" id="9811121at2"/>
<dbReference type="GO" id="GO:0016787">
    <property type="term" value="F:hydrolase activity"/>
    <property type="evidence" value="ECO:0007669"/>
    <property type="project" value="UniProtKB-KW"/>
</dbReference>
<dbReference type="RefSeq" id="WP_130451537.1">
    <property type="nucleotide sequence ID" value="NZ_SHLA01000001.1"/>
</dbReference>
<dbReference type="AlphaFoldDB" id="A0A4Q8AHA3"/>